<evidence type="ECO:0000313" key="2">
    <source>
        <dbReference type="EMBL" id="MFD2516261.1"/>
    </source>
</evidence>
<sequence length="264" mass="30937">MKKLCLLLLLSLPLTTFAQSKVTAPVAIWPELQLSYGVKDDGLLFFRNQYRVNTDSRFNDLRTTGLLSNFERVELSLGYEHKLTEHWRGGGLVHYAAEDFPKMIFYALFLRHNGKLSSLYLNKQLMFEYIDQEKQDIYGRFRLTAELGRRFPVGSKFLTPEISYEAALLSDFGKEDNNASQERLIDRTQLKVELNFEVTEKLRISPYFMRHTEYYYVEVPSVYDEQNQLEQEGYRTKRNRVSPVIGLELRYSFNRAANTASITY</sequence>
<keyword evidence="3" id="KW-1185">Reference proteome</keyword>
<gene>
    <name evidence="2" type="ORF">ACFSRY_20485</name>
</gene>
<protein>
    <recommendedName>
        <fullName evidence="4">DUF2490 domain-containing protein</fullName>
    </recommendedName>
</protein>
<proteinExistence type="predicted"/>
<name>A0ABW5IT35_9BACT</name>
<dbReference type="Proteomes" id="UP001597544">
    <property type="component" value="Unassembled WGS sequence"/>
</dbReference>
<evidence type="ECO:0000313" key="3">
    <source>
        <dbReference type="Proteomes" id="UP001597544"/>
    </source>
</evidence>
<feature type="signal peptide" evidence="1">
    <location>
        <begin position="1"/>
        <end position="18"/>
    </location>
</feature>
<reference evidence="3" key="1">
    <citation type="journal article" date="2019" name="Int. J. Syst. Evol. Microbiol.">
        <title>The Global Catalogue of Microorganisms (GCM) 10K type strain sequencing project: providing services to taxonomists for standard genome sequencing and annotation.</title>
        <authorList>
            <consortium name="The Broad Institute Genomics Platform"/>
            <consortium name="The Broad Institute Genome Sequencing Center for Infectious Disease"/>
            <person name="Wu L."/>
            <person name="Ma J."/>
        </authorList>
    </citation>
    <scope>NUCLEOTIDE SEQUENCE [LARGE SCALE GENOMIC DNA]</scope>
    <source>
        <strain evidence="3">KCTC 42498</strain>
    </source>
</reference>
<feature type="chain" id="PRO_5045969294" description="DUF2490 domain-containing protein" evidence="1">
    <location>
        <begin position="19"/>
        <end position="264"/>
    </location>
</feature>
<evidence type="ECO:0000256" key="1">
    <source>
        <dbReference type="SAM" id="SignalP"/>
    </source>
</evidence>
<organism evidence="2 3">
    <name type="scientific">Pontibacter locisalis</name>
    <dbReference type="NCBI Taxonomy" id="1719035"/>
    <lineage>
        <taxon>Bacteria</taxon>
        <taxon>Pseudomonadati</taxon>
        <taxon>Bacteroidota</taxon>
        <taxon>Cytophagia</taxon>
        <taxon>Cytophagales</taxon>
        <taxon>Hymenobacteraceae</taxon>
        <taxon>Pontibacter</taxon>
    </lineage>
</organism>
<keyword evidence="1" id="KW-0732">Signal</keyword>
<evidence type="ECO:0008006" key="4">
    <source>
        <dbReference type="Google" id="ProtNLM"/>
    </source>
</evidence>
<dbReference type="EMBL" id="JBHULU010000039">
    <property type="protein sequence ID" value="MFD2516261.1"/>
    <property type="molecule type" value="Genomic_DNA"/>
</dbReference>
<accession>A0ABW5IT35</accession>
<dbReference type="RefSeq" id="WP_377512733.1">
    <property type="nucleotide sequence ID" value="NZ_JBHULU010000039.1"/>
</dbReference>
<comment type="caution">
    <text evidence="2">The sequence shown here is derived from an EMBL/GenBank/DDBJ whole genome shotgun (WGS) entry which is preliminary data.</text>
</comment>